<comment type="caution">
    <text evidence="1">The sequence shown here is derived from an EMBL/GenBank/DDBJ whole genome shotgun (WGS) entry which is preliminary data.</text>
</comment>
<reference evidence="1" key="1">
    <citation type="journal article" date="2019" name="bioRxiv">
        <title>The Genome of the Zebra Mussel, Dreissena polymorpha: A Resource for Invasive Species Research.</title>
        <authorList>
            <person name="McCartney M.A."/>
            <person name="Auch B."/>
            <person name="Kono T."/>
            <person name="Mallez S."/>
            <person name="Zhang Y."/>
            <person name="Obille A."/>
            <person name="Becker A."/>
            <person name="Abrahante J.E."/>
            <person name="Garbe J."/>
            <person name="Badalamenti J.P."/>
            <person name="Herman A."/>
            <person name="Mangelson H."/>
            <person name="Liachko I."/>
            <person name="Sullivan S."/>
            <person name="Sone E.D."/>
            <person name="Koren S."/>
            <person name="Silverstein K.A.T."/>
            <person name="Beckman K.B."/>
            <person name="Gohl D.M."/>
        </authorList>
    </citation>
    <scope>NUCLEOTIDE SEQUENCE</scope>
    <source>
        <strain evidence="1">Duluth1</strain>
        <tissue evidence="1">Whole animal</tissue>
    </source>
</reference>
<proteinExistence type="predicted"/>
<dbReference type="Proteomes" id="UP000828390">
    <property type="component" value="Unassembled WGS sequence"/>
</dbReference>
<accession>A0A9D4LSA4</accession>
<protein>
    <submittedName>
        <fullName evidence="1">Uncharacterized protein</fullName>
    </submittedName>
</protein>
<evidence type="ECO:0000313" key="1">
    <source>
        <dbReference type="EMBL" id="KAH3862959.1"/>
    </source>
</evidence>
<dbReference type="AlphaFoldDB" id="A0A9D4LSA4"/>
<reference evidence="1" key="2">
    <citation type="submission" date="2020-11" db="EMBL/GenBank/DDBJ databases">
        <authorList>
            <person name="McCartney M.A."/>
            <person name="Auch B."/>
            <person name="Kono T."/>
            <person name="Mallez S."/>
            <person name="Becker A."/>
            <person name="Gohl D.M."/>
            <person name="Silverstein K.A.T."/>
            <person name="Koren S."/>
            <person name="Bechman K.B."/>
            <person name="Herman A."/>
            <person name="Abrahante J.E."/>
            <person name="Garbe J."/>
        </authorList>
    </citation>
    <scope>NUCLEOTIDE SEQUENCE</scope>
    <source>
        <strain evidence="1">Duluth1</strain>
        <tissue evidence="1">Whole animal</tissue>
    </source>
</reference>
<evidence type="ECO:0000313" key="2">
    <source>
        <dbReference type="Proteomes" id="UP000828390"/>
    </source>
</evidence>
<sequence length="65" mass="7336">MLRHSCRTVFFNEALRQEVKEEELGLEERKGRPGLRLLGAGLVPLPRQLDNNAGAHLKTTAPRMI</sequence>
<organism evidence="1 2">
    <name type="scientific">Dreissena polymorpha</name>
    <name type="common">Zebra mussel</name>
    <name type="synonym">Mytilus polymorpha</name>
    <dbReference type="NCBI Taxonomy" id="45954"/>
    <lineage>
        <taxon>Eukaryota</taxon>
        <taxon>Metazoa</taxon>
        <taxon>Spiralia</taxon>
        <taxon>Lophotrochozoa</taxon>
        <taxon>Mollusca</taxon>
        <taxon>Bivalvia</taxon>
        <taxon>Autobranchia</taxon>
        <taxon>Heteroconchia</taxon>
        <taxon>Euheterodonta</taxon>
        <taxon>Imparidentia</taxon>
        <taxon>Neoheterodontei</taxon>
        <taxon>Myida</taxon>
        <taxon>Dreissenoidea</taxon>
        <taxon>Dreissenidae</taxon>
        <taxon>Dreissena</taxon>
    </lineage>
</organism>
<gene>
    <name evidence="1" type="ORF">DPMN_025934</name>
</gene>
<name>A0A9D4LSA4_DREPO</name>
<keyword evidence="2" id="KW-1185">Reference proteome</keyword>
<dbReference type="EMBL" id="JAIWYP010000002">
    <property type="protein sequence ID" value="KAH3862959.1"/>
    <property type="molecule type" value="Genomic_DNA"/>
</dbReference>